<keyword evidence="1" id="KW-0732">Signal</keyword>
<sequence length="298" mass="33267">MNRTKKILSLALPVLLVGSSAMAKEGPDQYPNGAENFLAGALPPPGNYFINYLGYYQGDYRDNSGDKVPGLKVNATFDALRYIFVSNHKLFGGDWGMHAIVPFVYQNMDTPFPAIGNGSVFGLGDITIDPIIIGWHFPPDWHITVGLDINLPTGKYSSTDPTDSIGANYYSFEPIFAFTYLNQGGFEVSAKLMYNIKTENNDTNYQSGDEFHMDYLIGQHFGPWAVGLGGYYLKQTEDDKQNGQTVDPDGNRGQVFAFGPAVKYDYKGMSFIGTWDHETDVKNRFQGNKFYFKFITAF</sequence>
<dbReference type="InterPro" id="IPR025737">
    <property type="entry name" value="FApF"/>
</dbReference>
<dbReference type="EMBL" id="SPMZ01000010">
    <property type="protein sequence ID" value="NMQ18290.1"/>
    <property type="molecule type" value="Genomic_DNA"/>
</dbReference>
<feature type="chain" id="PRO_5045932506" evidence="1">
    <location>
        <begin position="24"/>
        <end position="298"/>
    </location>
</feature>
<feature type="signal peptide" evidence="1">
    <location>
        <begin position="1"/>
        <end position="23"/>
    </location>
</feature>
<gene>
    <name evidence="2" type="ORF">E4P82_03215</name>
</gene>
<evidence type="ECO:0000256" key="1">
    <source>
        <dbReference type="SAM" id="SignalP"/>
    </source>
</evidence>
<dbReference type="Pfam" id="PF13557">
    <property type="entry name" value="Phenol_MetA_deg"/>
    <property type="match status" value="1"/>
</dbReference>
<dbReference type="RefSeq" id="WP_169247551.1">
    <property type="nucleotide sequence ID" value="NZ_SPMZ01000010.1"/>
</dbReference>
<dbReference type="Proteomes" id="UP000760480">
    <property type="component" value="Unassembled WGS sequence"/>
</dbReference>
<reference evidence="2 3" key="1">
    <citation type="submission" date="2019-03" db="EMBL/GenBank/DDBJ databases">
        <title>Metabolic reconstructions from genomes of highly enriched 'Candidatus Accumulibacter' and 'Candidatus Competibacter' bioreactor populations.</title>
        <authorList>
            <person name="Annavajhala M.K."/>
            <person name="Welles L."/>
            <person name="Abbas B."/>
            <person name="Sorokin D."/>
            <person name="Park H."/>
            <person name="Van Loosdrecht M."/>
            <person name="Chandran K."/>
        </authorList>
    </citation>
    <scope>NUCLEOTIDE SEQUENCE [LARGE SCALE GENOMIC DNA]</scope>
    <source>
        <strain evidence="2 3">SBR_G</strain>
    </source>
</reference>
<keyword evidence="3" id="KW-1185">Reference proteome</keyword>
<accession>A0ABX1TIK3</accession>
<comment type="caution">
    <text evidence="2">The sequence shown here is derived from an EMBL/GenBank/DDBJ whole genome shotgun (WGS) entry which is preliminary data.</text>
</comment>
<organism evidence="2 3">
    <name type="scientific">Candidatus Competibacter phosphatis</name>
    <dbReference type="NCBI Taxonomy" id="221280"/>
    <lineage>
        <taxon>Bacteria</taxon>
        <taxon>Pseudomonadati</taxon>
        <taxon>Pseudomonadota</taxon>
        <taxon>Gammaproteobacteria</taxon>
        <taxon>Candidatus Competibacteraceae</taxon>
        <taxon>Candidatus Competibacter</taxon>
    </lineage>
</organism>
<proteinExistence type="predicted"/>
<protein>
    <submittedName>
        <fullName evidence="2">Phenol degradation protein meta</fullName>
    </submittedName>
</protein>
<name>A0ABX1TIK3_9GAMM</name>
<evidence type="ECO:0000313" key="2">
    <source>
        <dbReference type="EMBL" id="NMQ18290.1"/>
    </source>
</evidence>
<evidence type="ECO:0000313" key="3">
    <source>
        <dbReference type="Proteomes" id="UP000760480"/>
    </source>
</evidence>